<protein>
    <recommendedName>
        <fullName evidence="3">Protein NO VEIN C-terminal domain-containing protein</fullName>
    </recommendedName>
</protein>
<evidence type="ECO:0000313" key="1">
    <source>
        <dbReference type="EMBL" id="CAK0790081.1"/>
    </source>
</evidence>
<evidence type="ECO:0008006" key="3">
    <source>
        <dbReference type="Google" id="ProtNLM"/>
    </source>
</evidence>
<dbReference type="NCBIfam" id="NF047352">
    <property type="entry name" value="P_loop_sacsin"/>
    <property type="match status" value="1"/>
</dbReference>
<comment type="caution">
    <text evidence="1">The sequence shown here is derived from an EMBL/GenBank/DDBJ whole genome shotgun (WGS) entry which is preliminary data.</text>
</comment>
<keyword evidence="2" id="KW-1185">Reference proteome</keyword>
<dbReference type="Proteomes" id="UP001189429">
    <property type="component" value="Unassembled WGS sequence"/>
</dbReference>
<dbReference type="InterPro" id="IPR036890">
    <property type="entry name" value="HATPase_C_sf"/>
</dbReference>
<accession>A0ABN9PFF9</accession>
<reference evidence="1" key="1">
    <citation type="submission" date="2023-10" db="EMBL/GenBank/DDBJ databases">
        <authorList>
            <person name="Chen Y."/>
            <person name="Shah S."/>
            <person name="Dougan E. K."/>
            <person name="Thang M."/>
            <person name="Chan C."/>
        </authorList>
    </citation>
    <scope>NUCLEOTIDE SEQUENCE [LARGE SCALE GENOMIC DNA]</scope>
</reference>
<dbReference type="PANTHER" id="PTHR32387">
    <property type="entry name" value="WU:FJ29H11"/>
    <property type="match status" value="1"/>
</dbReference>
<sequence>MAEELLEASWGSPRARRALQTAGLLLRVEAWTSDLERCLAGESEGPDEDACALLPEVCDAPPAPPMPDLVLLGGSGPAGAAVKDEVVDDCPGGRREGENCAPVPLGGPQGAGLLLVPGEGAPASGLSALAFAARLRAGAPAHGGAFPGGEEAARALVEHIRREEFGIEGPLASEVSGLRRRQNARLARALARLGEQLYADSYHWQLELLQNADDCDYAQGVEPHVEFVVGPGSEVIVRTNELGVTPEDVCSLCDIGNSTKPTRRAGGGAHIGEKGLGFKAVFAVSDRPQLFSGPVAIAFDAAHPSGLGYILPEWLSDDVSRSGAGATGSNGWTTSLVLPLRQALRCRVADVARRLGELPAATLLFLRRVRRIAVVSEAGHPAHSCLRLALARPRAPTPLQDAEEATVVVEANGERRHERWLVVQLRVPVPDGVERPGGSTPHTTFLEAACPLTSSGAFDAERGPQPVFAHLPVGPPLGSAVALQGDWALASSREALLEGHPWNDLLLEALPDRGGSWGPAARAAARWPRAAWRPCPTPRRCCRPSARRWSSWVEGCGRPAAC</sequence>
<dbReference type="Gene3D" id="3.30.565.10">
    <property type="entry name" value="Histidine kinase-like ATPase, C-terminal domain"/>
    <property type="match status" value="1"/>
</dbReference>
<organism evidence="1 2">
    <name type="scientific">Prorocentrum cordatum</name>
    <dbReference type="NCBI Taxonomy" id="2364126"/>
    <lineage>
        <taxon>Eukaryota</taxon>
        <taxon>Sar</taxon>
        <taxon>Alveolata</taxon>
        <taxon>Dinophyceae</taxon>
        <taxon>Prorocentrales</taxon>
        <taxon>Prorocentraceae</taxon>
        <taxon>Prorocentrum</taxon>
    </lineage>
</organism>
<dbReference type="EMBL" id="CAUYUJ010000351">
    <property type="protein sequence ID" value="CAK0790081.1"/>
    <property type="molecule type" value="Genomic_DNA"/>
</dbReference>
<dbReference type="InterPro" id="IPR052957">
    <property type="entry name" value="Auxin_embryo_med"/>
</dbReference>
<dbReference type="SUPFAM" id="SSF55874">
    <property type="entry name" value="ATPase domain of HSP90 chaperone/DNA topoisomerase II/histidine kinase"/>
    <property type="match status" value="1"/>
</dbReference>
<dbReference type="PANTHER" id="PTHR32387:SF0">
    <property type="entry name" value="PROTEIN NO VEIN"/>
    <property type="match status" value="1"/>
</dbReference>
<gene>
    <name evidence="1" type="ORF">PCOR1329_LOCUS1449</name>
</gene>
<proteinExistence type="predicted"/>
<evidence type="ECO:0000313" key="2">
    <source>
        <dbReference type="Proteomes" id="UP001189429"/>
    </source>
</evidence>
<name>A0ABN9PFF9_9DINO</name>